<protein>
    <submittedName>
        <fullName evidence="1">Uncharacterized protein</fullName>
    </submittedName>
</protein>
<proteinExistence type="predicted"/>
<comment type="caution">
    <text evidence="1">The sequence shown here is derived from an EMBL/GenBank/DDBJ whole genome shotgun (WGS) entry which is preliminary data.</text>
</comment>
<sequence>MTSENQFSSWQYRYYTDQKFEAEERTEYFNFQKNNDNPDPVIKRKRIII</sequence>
<dbReference type="Proteomes" id="UP000544054">
    <property type="component" value="Unassembled WGS sequence"/>
</dbReference>
<keyword evidence="2" id="KW-1185">Reference proteome</keyword>
<evidence type="ECO:0000313" key="2">
    <source>
        <dbReference type="Proteomes" id="UP000544054"/>
    </source>
</evidence>
<gene>
    <name evidence="1" type="ORF">HHL23_18545</name>
</gene>
<organism evidence="1 2">
    <name type="scientific">Chryseobacterium antibioticum</name>
    <dbReference type="NCBI Taxonomy" id="2728847"/>
    <lineage>
        <taxon>Bacteria</taxon>
        <taxon>Pseudomonadati</taxon>
        <taxon>Bacteroidota</taxon>
        <taxon>Flavobacteriia</taxon>
        <taxon>Flavobacteriales</taxon>
        <taxon>Weeksellaceae</taxon>
        <taxon>Chryseobacterium group</taxon>
        <taxon>Chryseobacterium</taxon>
    </lineage>
</organism>
<name>A0A7Y0AQR9_9FLAO</name>
<evidence type="ECO:0000313" key="1">
    <source>
        <dbReference type="EMBL" id="NML71778.1"/>
    </source>
</evidence>
<accession>A0A7Y0AQR9</accession>
<dbReference type="AlphaFoldDB" id="A0A7Y0AQR9"/>
<dbReference type="RefSeq" id="WP_169236260.1">
    <property type="nucleotide sequence ID" value="NZ_JABBGI010000029.1"/>
</dbReference>
<reference evidence="1 2" key="1">
    <citation type="submission" date="2020-04" db="EMBL/GenBank/DDBJ databases">
        <title>Chryseobacterium sp. RP-3-3 sp. nov., isolated from Jeju soil.</title>
        <authorList>
            <person name="Dahal R.H."/>
        </authorList>
    </citation>
    <scope>NUCLEOTIDE SEQUENCE [LARGE SCALE GENOMIC DNA]</scope>
    <source>
        <strain evidence="1 2">RP-3-3</strain>
    </source>
</reference>
<dbReference type="EMBL" id="JABBGI010000029">
    <property type="protein sequence ID" value="NML71778.1"/>
    <property type="molecule type" value="Genomic_DNA"/>
</dbReference>